<dbReference type="PANTHER" id="PTHR30619:SF1">
    <property type="entry name" value="RECOMBINATION PROTEIN 2"/>
    <property type="match status" value="1"/>
</dbReference>
<feature type="transmembrane region" description="Helical" evidence="6">
    <location>
        <begin position="83"/>
        <end position="102"/>
    </location>
</feature>
<dbReference type="PANTHER" id="PTHR30619">
    <property type="entry name" value="DNA INTERNALIZATION/COMPETENCE PROTEIN COMEC/REC2"/>
    <property type="match status" value="1"/>
</dbReference>
<dbReference type="EMBL" id="FRDF01000005">
    <property type="protein sequence ID" value="SHN53809.1"/>
    <property type="molecule type" value="Genomic_DNA"/>
</dbReference>
<dbReference type="InterPro" id="IPR004477">
    <property type="entry name" value="ComEC_N"/>
</dbReference>
<feature type="transmembrane region" description="Helical" evidence="6">
    <location>
        <begin position="60"/>
        <end position="77"/>
    </location>
</feature>
<feature type="transmembrane region" description="Helical" evidence="6">
    <location>
        <begin position="547"/>
        <end position="568"/>
    </location>
</feature>
<evidence type="ECO:0000259" key="7">
    <source>
        <dbReference type="Pfam" id="PF03772"/>
    </source>
</evidence>
<dbReference type="Pfam" id="PF13567">
    <property type="entry name" value="DUF4131"/>
    <property type="match status" value="1"/>
</dbReference>
<dbReference type="AlphaFoldDB" id="A0A1M7S549"/>
<feature type="transmembrane region" description="Helical" evidence="6">
    <location>
        <begin position="456"/>
        <end position="476"/>
    </location>
</feature>
<keyword evidence="2" id="KW-1003">Cell membrane</keyword>
<evidence type="ECO:0000256" key="2">
    <source>
        <dbReference type="ARBA" id="ARBA00022475"/>
    </source>
</evidence>
<keyword evidence="5 6" id="KW-0472">Membrane</keyword>
<evidence type="ECO:0000256" key="6">
    <source>
        <dbReference type="SAM" id="Phobius"/>
    </source>
</evidence>
<evidence type="ECO:0000256" key="5">
    <source>
        <dbReference type="ARBA" id="ARBA00023136"/>
    </source>
</evidence>
<evidence type="ECO:0000259" key="8">
    <source>
        <dbReference type="Pfam" id="PF13567"/>
    </source>
</evidence>
<keyword evidence="4 6" id="KW-1133">Transmembrane helix</keyword>
<dbReference type="Pfam" id="PF03772">
    <property type="entry name" value="Competence"/>
    <property type="match status" value="1"/>
</dbReference>
<evidence type="ECO:0000256" key="3">
    <source>
        <dbReference type="ARBA" id="ARBA00022692"/>
    </source>
</evidence>
<dbReference type="GO" id="GO:0005886">
    <property type="term" value="C:plasma membrane"/>
    <property type="evidence" value="ECO:0007669"/>
    <property type="project" value="UniProtKB-SubCell"/>
</dbReference>
<dbReference type="STRING" id="198312.SAMN02745193_01033"/>
<proteinExistence type="predicted"/>
<reference evidence="10" key="1">
    <citation type="submission" date="2016-12" db="EMBL/GenBank/DDBJ databases">
        <authorList>
            <person name="Varghese N."/>
            <person name="Submissions S."/>
        </authorList>
    </citation>
    <scope>NUCLEOTIDE SEQUENCE [LARGE SCALE GENOMIC DNA]</scope>
    <source>
        <strain evidence="10">DSM 11032</strain>
    </source>
</reference>
<feature type="transmembrane region" description="Helical" evidence="6">
    <location>
        <begin position="313"/>
        <end position="332"/>
    </location>
</feature>
<organism evidence="9 10">
    <name type="scientific">Erythrobacter sanguineus</name>
    <dbReference type="NCBI Taxonomy" id="198312"/>
    <lineage>
        <taxon>Bacteria</taxon>
        <taxon>Pseudomonadati</taxon>
        <taxon>Pseudomonadota</taxon>
        <taxon>Alphaproteobacteria</taxon>
        <taxon>Sphingomonadales</taxon>
        <taxon>Erythrobacteraceae</taxon>
        <taxon>Erythrobacter/Porphyrobacter group</taxon>
        <taxon>Erythrobacter</taxon>
    </lineage>
</organism>
<evidence type="ECO:0000313" key="10">
    <source>
        <dbReference type="Proteomes" id="UP000184391"/>
    </source>
</evidence>
<name>A0A1M7S549_9SPHN</name>
<gene>
    <name evidence="9" type="ORF">SAMN02745193_01033</name>
</gene>
<evidence type="ECO:0000256" key="4">
    <source>
        <dbReference type="ARBA" id="ARBA00022989"/>
    </source>
</evidence>
<feature type="transmembrane region" description="Helical" evidence="6">
    <location>
        <begin position="423"/>
        <end position="444"/>
    </location>
</feature>
<protein>
    <submittedName>
        <fullName evidence="9">Competence protein ComEC</fullName>
    </submittedName>
</protein>
<feature type="transmembrane region" description="Helical" evidence="6">
    <location>
        <begin position="114"/>
        <end position="134"/>
    </location>
</feature>
<keyword evidence="3 6" id="KW-0812">Transmembrane</keyword>
<dbReference type="InterPro" id="IPR052159">
    <property type="entry name" value="Competence_DNA_uptake"/>
</dbReference>
<evidence type="ECO:0000313" key="9">
    <source>
        <dbReference type="EMBL" id="SHN53809.1"/>
    </source>
</evidence>
<feature type="transmembrane region" description="Helical" evidence="6">
    <location>
        <begin position="482"/>
        <end position="500"/>
    </location>
</feature>
<feature type="domain" description="ComEC/Rec2-related protein" evidence="7">
    <location>
        <begin position="291"/>
        <end position="571"/>
    </location>
</feature>
<dbReference type="NCBIfam" id="TIGR00360">
    <property type="entry name" value="ComEC_N-term"/>
    <property type="match status" value="1"/>
</dbReference>
<feature type="transmembrane region" description="Helical" evidence="6">
    <location>
        <begin position="575"/>
        <end position="593"/>
    </location>
</feature>
<evidence type="ECO:0000256" key="1">
    <source>
        <dbReference type="ARBA" id="ARBA00004651"/>
    </source>
</evidence>
<accession>A0A1M7S549</accession>
<sequence length="750" mass="78681">MRDVPIIPMGDDPGSMPAASVVSARPWQSGGGMSSAGKGVSGRFADTAERFLADAGFDRGPWLAVLFMAGIMVWFMLPGMWHWLAAMAAGGVLAAAGLALWPPGGAGDETRVRLRLAMIAAGLVFAAGVAVIWLRSEVVGAEPIAHPQVALLVGHVLEREDQPAEGRTRLTLAVRGVDNPEAIKVRINVPLEALAGAEGVLAEGKVAEGAVVRLRARLMPPASPMLPGAYNFARAAWFKGLAATGSVVGPVELVRAAPTSGGIATIQRALSAHVRARVDGSAGTIAAAFASGDRGGIARADEEAMRDAGLTHLLSISGLHVSAVIAAAYLAVLKSLALWPALALRVRLPVMAAAGGALAGVGYTLLTGAEVPTVRSCVAAMLVLIALALGRDALSLRMVAVAAGFVLLLWPESAIGPSFQMSFSAVLAIIALSTSAPVRAFLAAREEAWWTRFGRRVVMLFVTGMVIELALMPVVLFHFHRAGLYGAFANVIAIPLVTFVSMPLIALGLLFDLVGAGAPVWWLVERSLDLLLGIAHFTASQPGAVKLMPQIGDVAIALFASGGLWLALWSGRARLLGLVPVIVASLITVLTPVPDLLVSGDGRQVGVTITAADGTRRLLSLRDSRSSYARDNLIELAGVKGDPVPLAKWPGARCSSVFCTLVINRGGRDWAILMARSRDRVEERALASACAEADIVIADRYLPRSCRPRWLKADRRLLTATGGLSIDLDRRTVTTVAQREGGHGWWRGDG</sequence>
<dbReference type="OrthoDB" id="9790149at2"/>
<feature type="transmembrane region" description="Helical" evidence="6">
    <location>
        <begin position="344"/>
        <end position="366"/>
    </location>
</feature>
<feature type="transmembrane region" description="Helical" evidence="6">
    <location>
        <begin position="394"/>
        <end position="411"/>
    </location>
</feature>
<comment type="subcellular location">
    <subcellularLocation>
        <location evidence="1">Cell membrane</location>
        <topology evidence="1">Multi-pass membrane protein</topology>
    </subcellularLocation>
</comment>
<dbReference type="InterPro" id="IPR025405">
    <property type="entry name" value="DUF4131"/>
</dbReference>
<feature type="domain" description="DUF4131" evidence="8">
    <location>
        <begin position="81"/>
        <end position="250"/>
    </location>
</feature>
<keyword evidence="10" id="KW-1185">Reference proteome</keyword>
<dbReference type="Proteomes" id="UP000184391">
    <property type="component" value="Unassembled WGS sequence"/>
</dbReference>